<evidence type="ECO:0000256" key="6">
    <source>
        <dbReference type="ARBA" id="ARBA00023118"/>
    </source>
</evidence>
<dbReference type="PANTHER" id="PTHR30319">
    <property type="entry name" value="PHENYLACETIC ACID REGULATOR-RELATED TRANSCRIPTIONAL REPRESSOR"/>
    <property type="match status" value="1"/>
</dbReference>
<comment type="caution">
    <text evidence="8">The sequence shown here is derived from an EMBL/GenBank/DDBJ whole genome shotgun (WGS) entry which is preliminary data.</text>
</comment>
<dbReference type="GO" id="GO:0004521">
    <property type="term" value="F:RNA endonuclease activity"/>
    <property type="evidence" value="ECO:0007669"/>
    <property type="project" value="InterPro"/>
</dbReference>
<dbReference type="EMBL" id="LCPV01000021">
    <property type="protein sequence ID" value="KKW07001.1"/>
    <property type="molecule type" value="Genomic_DNA"/>
</dbReference>
<dbReference type="Pfam" id="PF20803">
    <property type="entry name" value="PaaX_M"/>
    <property type="match status" value="1"/>
</dbReference>
<accession>A0A0G1VKM6</accession>
<dbReference type="NCBIfam" id="TIGR01573">
    <property type="entry name" value="cas2"/>
    <property type="match status" value="1"/>
</dbReference>
<evidence type="ECO:0000256" key="5">
    <source>
        <dbReference type="ARBA" id="ARBA00022842"/>
    </source>
</evidence>
<dbReference type="InterPro" id="IPR021127">
    <property type="entry name" value="CRISPR_associated_Cas2"/>
</dbReference>
<evidence type="ECO:0000256" key="4">
    <source>
        <dbReference type="ARBA" id="ARBA00022801"/>
    </source>
</evidence>
<keyword evidence="6" id="KW-0051">Antiviral defense</keyword>
<dbReference type="SUPFAM" id="SSF143430">
    <property type="entry name" value="TTP0101/SSO1404-like"/>
    <property type="match status" value="1"/>
</dbReference>
<evidence type="ECO:0000313" key="9">
    <source>
        <dbReference type="Proteomes" id="UP000034589"/>
    </source>
</evidence>
<proteinExistence type="predicted"/>
<feature type="domain" description="Transcriptional repressor PaaX-like central Cas2-like" evidence="7">
    <location>
        <begin position="111"/>
        <end position="185"/>
    </location>
</feature>
<keyword evidence="5" id="KW-0460">Magnesium</keyword>
<reference evidence="8 9" key="1">
    <citation type="journal article" date="2015" name="Nature">
        <title>rRNA introns, odd ribosomes, and small enigmatic genomes across a large radiation of phyla.</title>
        <authorList>
            <person name="Brown C.T."/>
            <person name="Hug L.A."/>
            <person name="Thomas B.C."/>
            <person name="Sharon I."/>
            <person name="Castelle C.J."/>
            <person name="Singh A."/>
            <person name="Wilkins M.J."/>
            <person name="Williams K.H."/>
            <person name="Banfield J.F."/>
        </authorList>
    </citation>
    <scope>NUCLEOTIDE SEQUENCE [LARGE SCALE GENOMIC DNA]</scope>
</reference>
<gene>
    <name evidence="8" type="ORF">UY39_C0021G0002</name>
</gene>
<evidence type="ECO:0000256" key="1">
    <source>
        <dbReference type="ARBA" id="ARBA00022722"/>
    </source>
</evidence>
<organism evidence="8 9">
    <name type="scientific">Candidatus Kaiserbacteria bacterium GW2011_GWC2_49_12</name>
    <dbReference type="NCBI Taxonomy" id="1618675"/>
    <lineage>
        <taxon>Bacteria</taxon>
        <taxon>Candidatus Kaiseribacteriota</taxon>
    </lineage>
</organism>
<dbReference type="PANTHER" id="PTHR30319:SF1">
    <property type="entry name" value="TRANSCRIPTIONAL REPRESSOR PAAX"/>
    <property type="match status" value="1"/>
</dbReference>
<dbReference type="Proteomes" id="UP000034589">
    <property type="component" value="Unassembled WGS sequence"/>
</dbReference>
<dbReference type="GO" id="GO:0043571">
    <property type="term" value="P:maintenance of CRISPR repeat elements"/>
    <property type="evidence" value="ECO:0007669"/>
    <property type="project" value="InterPro"/>
</dbReference>
<protein>
    <recommendedName>
        <fullName evidence="7">Transcriptional repressor PaaX-like central Cas2-like domain-containing protein</fullName>
    </recommendedName>
</protein>
<keyword evidence="4" id="KW-0378">Hydrolase</keyword>
<dbReference type="Gene3D" id="1.10.10.10">
    <property type="entry name" value="Winged helix-like DNA-binding domain superfamily/Winged helix DNA-binding domain"/>
    <property type="match status" value="1"/>
</dbReference>
<keyword evidence="2" id="KW-0479">Metal-binding</keyword>
<keyword evidence="3" id="KW-0255">Endonuclease</keyword>
<sequence length="198" mass="23384">MISMGQLERKKGRRARRGSVEHSVLETLATIGDMLTIVLVRRSAALVMRRATQETTSKPEQRVRETISRLKRKGFIEFQKIGGKSYPRLTRRGRERMQHLKIGALRIERPRVWDDRWRIVIFDIRENQSGVRTKVRRLLQQLGFLQLQKSVWVHPYDCEEIITLIKTDLRIGRNILYIIADVIEYDKPLRQHFGLATR</sequence>
<keyword evidence="1" id="KW-0540">Nuclease</keyword>
<dbReference type="GO" id="GO:0006351">
    <property type="term" value="P:DNA-templated transcription"/>
    <property type="evidence" value="ECO:0007669"/>
    <property type="project" value="TreeGrafter"/>
</dbReference>
<evidence type="ECO:0000313" key="8">
    <source>
        <dbReference type="EMBL" id="KKW07001.1"/>
    </source>
</evidence>
<dbReference type="InterPro" id="IPR048846">
    <property type="entry name" value="PaaX-like_central"/>
</dbReference>
<evidence type="ECO:0000256" key="2">
    <source>
        <dbReference type="ARBA" id="ARBA00022723"/>
    </source>
</evidence>
<dbReference type="Gene3D" id="3.30.70.2650">
    <property type="match status" value="1"/>
</dbReference>
<dbReference type="InterPro" id="IPR036388">
    <property type="entry name" value="WH-like_DNA-bd_sf"/>
</dbReference>
<evidence type="ECO:0000256" key="3">
    <source>
        <dbReference type="ARBA" id="ARBA00022759"/>
    </source>
</evidence>
<evidence type="ECO:0000259" key="7">
    <source>
        <dbReference type="Pfam" id="PF20803"/>
    </source>
</evidence>
<name>A0A0G1VKM6_9BACT</name>
<dbReference type="AlphaFoldDB" id="A0A0G1VKM6"/>